<accession>A0A0F9I780</accession>
<gene>
    <name evidence="1" type="ORF">LCGC14_1695380</name>
</gene>
<dbReference type="EMBL" id="LAZR01014890">
    <property type="protein sequence ID" value="KKM15504.1"/>
    <property type="molecule type" value="Genomic_DNA"/>
</dbReference>
<proteinExistence type="predicted"/>
<evidence type="ECO:0000313" key="1">
    <source>
        <dbReference type="EMBL" id="KKM15504.1"/>
    </source>
</evidence>
<dbReference type="AlphaFoldDB" id="A0A0F9I780"/>
<comment type="caution">
    <text evidence="1">The sequence shown here is derived from an EMBL/GenBank/DDBJ whole genome shotgun (WGS) entry which is preliminary data.</text>
</comment>
<reference evidence="1" key="1">
    <citation type="journal article" date="2015" name="Nature">
        <title>Complex archaea that bridge the gap between prokaryotes and eukaryotes.</title>
        <authorList>
            <person name="Spang A."/>
            <person name="Saw J.H."/>
            <person name="Jorgensen S.L."/>
            <person name="Zaremba-Niedzwiedzka K."/>
            <person name="Martijn J."/>
            <person name="Lind A.E."/>
            <person name="van Eijk R."/>
            <person name="Schleper C."/>
            <person name="Guy L."/>
            <person name="Ettema T.J."/>
        </authorList>
    </citation>
    <scope>NUCLEOTIDE SEQUENCE</scope>
</reference>
<name>A0A0F9I780_9ZZZZ</name>
<protein>
    <submittedName>
        <fullName evidence="1">Uncharacterized protein</fullName>
    </submittedName>
</protein>
<organism evidence="1">
    <name type="scientific">marine sediment metagenome</name>
    <dbReference type="NCBI Taxonomy" id="412755"/>
    <lineage>
        <taxon>unclassified sequences</taxon>
        <taxon>metagenomes</taxon>
        <taxon>ecological metagenomes</taxon>
    </lineage>
</organism>
<feature type="non-terminal residue" evidence="1">
    <location>
        <position position="43"/>
    </location>
</feature>
<sequence>MKDSKYYLICKCGYEKRLNNLTEIEISKIIKKKSEALKNNLII</sequence>